<accession>A0A8S5M0D5</accession>
<proteinExistence type="predicted"/>
<reference evidence="1" key="1">
    <citation type="journal article" date="2021" name="Proc. Natl. Acad. Sci. U.S.A.">
        <title>A Catalog of Tens of Thousands of Viruses from Human Metagenomes Reveals Hidden Associations with Chronic Diseases.</title>
        <authorList>
            <person name="Tisza M.J."/>
            <person name="Buck C.B."/>
        </authorList>
    </citation>
    <scope>NUCLEOTIDE SEQUENCE</scope>
    <source>
        <strain evidence="1">CtM7c3</strain>
    </source>
</reference>
<name>A0A8S5M0D5_9CAUD</name>
<evidence type="ECO:0000313" key="1">
    <source>
        <dbReference type="EMBL" id="DAD75547.1"/>
    </source>
</evidence>
<sequence>MGSGNLIVRIISRLSALSGEELREFIVCAKGLGFDPDVSMYRDPAAKSNGQEKALLDLV</sequence>
<organism evidence="1">
    <name type="scientific">Siphoviridae sp. ctM7c3</name>
    <dbReference type="NCBI Taxonomy" id="2826257"/>
    <lineage>
        <taxon>Viruses</taxon>
        <taxon>Duplodnaviria</taxon>
        <taxon>Heunggongvirae</taxon>
        <taxon>Uroviricota</taxon>
        <taxon>Caudoviricetes</taxon>
    </lineage>
</organism>
<dbReference type="EMBL" id="BK014785">
    <property type="protein sequence ID" value="DAD75547.1"/>
    <property type="molecule type" value="Genomic_DNA"/>
</dbReference>
<protein>
    <submittedName>
        <fullName evidence="1">Odorant binding protein</fullName>
    </submittedName>
</protein>